<evidence type="ECO:0000313" key="2">
    <source>
        <dbReference type="Proteomes" id="UP000054217"/>
    </source>
</evidence>
<dbReference type="Proteomes" id="UP000054217">
    <property type="component" value="Unassembled WGS sequence"/>
</dbReference>
<dbReference type="OrthoDB" id="3228476at2759"/>
<organism evidence="1 2">
    <name type="scientific">Pisolithus tinctorius Marx 270</name>
    <dbReference type="NCBI Taxonomy" id="870435"/>
    <lineage>
        <taxon>Eukaryota</taxon>
        <taxon>Fungi</taxon>
        <taxon>Dikarya</taxon>
        <taxon>Basidiomycota</taxon>
        <taxon>Agaricomycotina</taxon>
        <taxon>Agaricomycetes</taxon>
        <taxon>Agaricomycetidae</taxon>
        <taxon>Boletales</taxon>
        <taxon>Sclerodermatineae</taxon>
        <taxon>Pisolithaceae</taxon>
        <taxon>Pisolithus</taxon>
    </lineage>
</organism>
<gene>
    <name evidence="1" type="ORF">M404DRAFT_163097</name>
</gene>
<sequence length="107" mass="12228">DLCFLGQTQFGVYGDDCEGIHLDVIDRYYGVHGEDQMCERCHSGAGHPAGEKDSNDREPTVVEVQVAELVSAQQQQHMYQDTVHIPSFKTPFVNPEDEDFFLRCYMR</sequence>
<protein>
    <submittedName>
        <fullName evidence="1">Uncharacterized protein</fullName>
    </submittedName>
</protein>
<accession>A0A0C3NM79</accession>
<dbReference type="STRING" id="870435.A0A0C3NM79"/>
<reference evidence="1 2" key="1">
    <citation type="submission" date="2014-04" db="EMBL/GenBank/DDBJ databases">
        <authorList>
            <consortium name="DOE Joint Genome Institute"/>
            <person name="Kuo A."/>
            <person name="Kohler A."/>
            <person name="Costa M.D."/>
            <person name="Nagy L.G."/>
            <person name="Floudas D."/>
            <person name="Copeland A."/>
            <person name="Barry K.W."/>
            <person name="Cichocki N."/>
            <person name="Veneault-Fourrey C."/>
            <person name="LaButti K."/>
            <person name="Lindquist E.A."/>
            <person name="Lipzen A."/>
            <person name="Lundell T."/>
            <person name="Morin E."/>
            <person name="Murat C."/>
            <person name="Sun H."/>
            <person name="Tunlid A."/>
            <person name="Henrissat B."/>
            <person name="Grigoriev I.V."/>
            <person name="Hibbett D.S."/>
            <person name="Martin F."/>
            <person name="Nordberg H.P."/>
            <person name="Cantor M.N."/>
            <person name="Hua S.X."/>
        </authorList>
    </citation>
    <scope>NUCLEOTIDE SEQUENCE [LARGE SCALE GENOMIC DNA]</scope>
    <source>
        <strain evidence="1 2">Marx 270</strain>
    </source>
</reference>
<keyword evidence="2" id="KW-1185">Reference proteome</keyword>
<reference evidence="2" key="2">
    <citation type="submission" date="2015-01" db="EMBL/GenBank/DDBJ databases">
        <title>Evolutionary Origins and Diversification of the Mycorrhizal Mutualists.</title>
        <authorList>
            <consortium name="DOE Joint Genome Institute"/>
            <consortium name="Mycorrhizal Genomics Consortium"/>
            <person name="Kohler A."/>
            <person name="Kuo A."/>
            <person name="Nagy L.G."/>
            <person name="Floudas D."/>
            <person name="Copeland A."/>
            <person name="Barry K.W."/>
            <person name="Cichocki N."/>
            <person name="Veneault-Fourrey C."/>
            <person name="LaButti K."/>
            <person name="Lindquist E.A."/>
            <person name="Lipzen A."/>
            <person name="Lundell T."/>
            <person name="Morin E."/>
            <person name="Murat C."/>
            <person name="Riley R."/>
            <person name="Ohm R."/>
            <person name="Sun H."/>
            <person name="Tunlid A."/>
            <person name="Henrissat B."/>
            <person name="Grigoriev I.V."/>
            <person name="Hibbett D.S."/>
            <person name="Martin F."/>
        </authorList>
    </citation>
    <scope>NUCLEOTIDE SEQUENCE [LARGE SCALE GENOMIC DNA]</scope>
    <source>
        <strain evidence="2">Marx 270</strain>
    </source>
</reference>
<name>A0A0C3NM79_PISTI</name>
<dbReference type="EMBL" id="KN832047">
    <property type="protein sequence ID" value="KIN96393.1"/>
    <property type="molecule type" value="Genomic_DNA"/>
</dbReference>
<dbReference type="AlphaFoldDB" id="A0A0C3NM79"/>
<feature type="non-terminal residue" evidence="1">
    <location>
        <position position="1"/>
    </location>
</feature>
<dbReference type="InParanoid" id="A0A0C3NM79"/>
<dbReference type="HOGENOM" id="CLU_2216208_0_0_1"/>
<evidence type="ECO:0000313" key="1">
    <source>
        <dbReference type="EMBL" id="KIN96393.1"/>
    </source>
</evidence>
<proteinExistence type="predicted"/>